<gene>
    <name evidence="1" type="ORF">IAD23_02460</name>
</gene>
<reference evidence="1" key="1">
    <citation type="submission" date="2020-10" db="EMBL/GenBank/DDBJ databases">
        <authorList>
            <person name="Gilroy R."/>
        </authorList>
    </citation>
    <scope>NUCLEOTIDE SEQUENCE</scope>
    <source>
        <strain evidence="1">CHK176-6737</strain>
    </source>
</reference>
<reference evidence="1" key="2">
    <citation type="journal article" date="2021" name="PeerJ">
        <title>Extensive microbial diversity within the chicken gut microbiome revealed by metagenomics and culture.</title>
        <authorList>
            <person name="Gilroy R."/>
            <person name="Ravi A."/>
            <person name="Getino M."/>
            <person name="Pursley I."/>
            <person name="Horton D.L."/>
            <person name="Alikhan N.F."/>
            <person name="Baker D."/>
            <person name="Gharbi K."/>
            <person name="Hall N."/>
            <person name="Watson M."/>
            <person name="Adriaenssens E.M."/>
            <person name="Foster-Nyarko E."/>
            <person name="Jarju S."/>
            <person name="Secka A."/>
            <person name="Antonio M."/>
            <person name="Oren A."/>
            <person name="Chaudhuri R.R."/>
            <person name="La Ragione R."/>
            <person name="Hildebrand F."/>
            <person name="Pallen M.J."/>
        </authorList>
    </citation>
    <scope>NUCLEOTIDE SEQUENCE</scope>
    <source>
        <strain evidence="1">CHK176-6737</strain>
    </source>
</reference>
<accession>A0A9D1MU19</accession>
<name>A0A9D1MU19_9FIRM</name>
<dbReference type="EMBL" id="DVNM01000013">
    <property type="protein sequence ID" value="HIU68806.1"/>
    <property type="molecule type" value="Genomic_DNA"/>
</dbReference>
<organism evidence="1 2">
    <name type="scientific">Candidatus Scybalenecus merdavium</name>
    <dbReference type="NCBI Taxonomy" id="2840939"/>
    <lineage>
        <taxon>Bacteria</taxon>
        <taxon>Bacillati</taxon>
        <taxon>Bacillota</taxon>
        <taxon>Clostridia</taxon>
        <taxon>Eubacteriales</taxon>
        <taxon>Oscillospiraceae</taxon>
        <taxon>Oscillospiraceae incertae sedis</taxon>
        <taxon>Candidatus Scybalenecus</taxon>
    </lineage>
</organism>
<evidence type="ECO:0008006" key="3">
    <source>
        <dbReference type="Google" id="ProtNLM"/>
    </source>
</evidence>
<proteinExistence type="predicted"/>
<evidence type="ECO:0000313" key="1">
    <source>
        <dbReference type="EMBL" id="HIU68806.1"/>
    </source>
</evidence>
<comment type="caution">
    <text evidence="1">The sequence shown here is derived from an EMBL/GenBank/DDBJ whole genome shotgun (WGS) entry which is preliminary data.</text>
</comment>
<sequence length="168" mass="18715">MAKLEYKGSDEFMAKLHRFQKNVDIPIGAANYAGAGFVADEVRDAIKSIPIVKSKHGGRAPYMPEGEKLDGITTLQRKDLLNGLGIAKQRNDNGYYNVLVGFNGYGRIPTKKYPKGVPNQLLARSLNKGTSFLEKNDAIQRAIRKSRKKAAEIMKTTFENEAKKELNK</sequence>
<protein>
    <recommendedName>
        <fullName evidence="3">HK97 gp10 family phage protein</fullName>
    </recommendedName>
</protein>
<dbReference type="Proteomes" id="UP000824125">
    <property type="component" value="Unassembled WGS sequence"/>
</dbReference>
<evidence type="ECO:0000313" key="2">
    <source>
        <dbReference type="Proteomes" id="UP000824125"/>
    </source>
</evidence>
<dbReference type="AlphaFoldDB" id="A0A9D1MU19"/>